<reference evidence="2 3" key="1">
    <citation type="submission" date="2016-10" db="EMBL/GenBank/DDBJ databases">
        <authorList>
            <person name="Cai Z."/>
        </authorList>
    </citation>
    <scope>NUCLEOTIDE SEQUENCE [LARGE SCALE GENOMIC DNA]</scope>
    <source>
        <strain evidence="2 3">CGMCC 1.10826</strain>
    </source>
</reference>
<gene>
    <name evidence="2" type="ORF">SAMN05216184_10243</name>
</gene>
<accession>A0A2Y9A6V5</accession>
<evidence type="ECO:0000313" key="3">
    <source>
        <dbReference type="Proteomes" id="UP000250222"/>
    </source>
</evidence>
<dbReference type="AlphaFoldDB" id="A0A2Y9A6V5"/>
<name>A0A2Y9A6V5_9MICO</name>
<evidence type="ECO:0000256" key="1">
    <source>
        <dbReference type="SAM" id="MobiDB-lite"/>
    </source>
</evidence>
<proteinExistence type="predicted"/>
<sequence>MDVSAVLDGTRQEEQDGTDNGVRPTTSRHDENVEEFI</sequence>
<feature type="region of interest" description="Disordered" evidence="1">
    <location>
        <begin position="1"/>
        <end position="37"/>
    </location>
</feature>
<protein>
    <submittedName>
        <fullName evidence="2">Uncharacterized protein</fullName>
    </submittedName>
</protein>
<keyword evidence="3" id="KW-1185">Reference proteome</keyword>
<evidence type="ECO:0000313" key="2">
    <source>
        <dbReference type="EMBL" id="SSA39128.1"/>
    </source>
</evidence>
<organism evidence="2 3">
    <name type="scientific">Georgenia satyanarayanai</name>
    <dbReference type="NCBI Taxonomy" id="860221"/>
    <lineage>
        <taxon>Bacteria</taxon>
        <taxon>Bacillati</taxon>
        <taxon>Actinomycetota</taxon>
        <taxon>Actinomycetes</taxon>
        <taxon>Micrococcales</taxon>
        <taxon>Bogoriellaceae</taxon>
        <taxon>Georgenia</taxon>
    </lineage>
</organism>
<dbReference type="Proteomes" id="UP000250222">
    <property type="component" value="Unassembled WGS sequence"/>
</dbReference>
<dbReference type="EMBL" id="UETB01000002">
    <property type="protein sequence ID" value="SSA39128.1"/>
    <property type="molecule type" value="Genomic_DNA"/>
</dbReference>